<evidence type="ECO:0000256" key="1">
    <source>
        <dbReference type="SAM" id="MobiDB-lite"/>
    </source>
</evidence>
<feature type="region of interest" description="Disordered" evidence="1">
    <location>
        <begin position="42"/>
        <end position="97"/>
    </location>
</feature>
<name>A0AAJ0CTB2_9HYPO</name>
<sequence>MPVEAGARVFVGEASIAAGVDDLIVAAVQVQVSNEQVPLPKEWQQRAKKKQVNKDYRESVRGDFDGDRPWSKHYESQVKAKAKPGPRGGNRGIDKEE</sequence>
<feature type="compositionally biased region" description="Basic and acidic residues" evidence="1">
    <location>
        <begin position="52"/>
        <end position="78"/>
    </location>
</feature>
<organism evidence="2 3">
    <name type="scientific">Conoideocrella luteorostrata</name>
    <dbReference type="NCBI Taxonomy" id="1105319"/>
    <lineage>
        <taxon>Eukaryota</taxon>
        <taxon>Fungi</taxon>
        <taxon>Dikarya</taxon>
        <taxon>Ascomycota</taxon>
        <taxon>Pezizomycotina</taxon>
        <taxon>Sordariomycetes</taxon>
        <taxon>Hypocreomycetidae</taxon>
        <taxon>Hypocreales</taxon>
        <taxon>Clavicipitaceae</taxon>
        <taxon>Conoideocrella</taxon>
    </lineage>
</organism>
<dbReference type="AlphaFoldDB" id="A0AAJ0CTB2"/>
<protein>
    <submittedName>
        <fullName evidence="2">Uncharacterized protein</fullName>
    </submittedName>
</protein>
<evidence type="ECO:0000313" key="2">
    <source>
        <dbReference type="EMBL" id="KAK2606135.1"/>
    </source>
</evidence>
<dbReference type="Proteomes" id="UP001251528">
    <property type="component" value="Unassembled WGS sequence"/>
</dbReference>
<comment type="caution">
    <text evidence="2">The sequence shown here is derived from an EMBL/GenBank/DDBJ whole genome shotgun (WGS) entry which is preliminary data.</text>
</comment>
<dbReference type="EMBL" id="JASWJB010000045">
    <property type="protein sequence ID" value="KAK2606135.1"/>
    <property type="molecule type" value="Genomic_DNA"/>
</dbReference>
<accession>A0AAJ0CTB2</accession>
<evidence type="ECO:0000313" key="3">
    <source>
        <dbReference type="Proteomes" id="UP001251528"/>
    </source>
</evidence>
<keyword evidence="3" id="KW-1185">Reference proteome</keyword>
<proteinExistence type="predicted"/>
<gene>
    <name evidence="2" type="ORF">QQS21_003418</name>
</gene>
<reference evidence="2" key="1">
    <citation type="submission" date="2023-06" db="EMBL/GenBank/DDBJ databases">
        <title>Conoideocrella luteorostrata (Hypocreales: Clavicipitaceae), a potential biocontrol fungus for elongate hemlock scale in United States Christmas tree production areas.</title>
        <authorList>
            <person name="Barrett H."/>
            <person name="Lovett B."/>
            <person name="Macias A.M."/>
            <person name="Stajich J.E."/>
            <person name="Kasson M.T."/>
        </authorList>
    </citation>
    <scope>NUCLEOTIDE SEQUENCE</scope>
    <source>
        <strain evidence="2">ARSEF 14590</strain>
    </source>
</reference>